<organism evidence="2 3">
    <name type="scientific">Bifidobacterium stellenboschense</name>
    <dbReference type="NCBI Taxonomy" id="762211"/>
    <lineage>
        <taxon>Bacteria</taxon>
        <taxon>Bacillati</taxon>
        <taxon>Actinomycetota</taxon>
        <taxon>Actinomycetes</taxon>
        <taxon>Bifidobacteriales</taxon>
        <taxon>Bifidobacteriaceae</taxon>
        <taxon>Bifidobacterium</taxon>
    </lineage>
</organism>
<feature type="region of interest" description="Disordered" evidence="1">
    <location>
        <begin position="1"/>
        <end position="157"/>
    </location>
</feature>
<feature type="region of interest" description="Disordered" evidence="1">
    <location>
        <begin position="267"/>
        <end position="355"/>
    </location>
</feature>
<dbReference type="Proteomes" id="UP000029004">
    <property type="component" value="Unassembled WGS sequence"/>
</dbReference>
<accession>A0A087DFN8</accession>
<feature type="compositionally biased region" description="Low complexity" evidence="1">
    <location>
        <begin position="292"/>
        <end position="307"/>
    </location>
</feature>
<sequence>ERRRAAAETAAAAARAGAPGAPGADDADRTGSADIVAAGEYAPGASGADDGTGSTKPQRPAYPDMPAPDSSVTITLQELDDRDKAAGADGGADGSAGNDADAGSGGDAGPRMVNGMPMPPTIKPIKPLSRVITSGTFDAPSVEPPHEPSTDTSATVVIPLLEREERALRDARAGLDFDDETFDDKPHADGDYTPSEGDETPKVSVPAAAESTDPGSDGVTGIGDVTNSADAAAYATDAANPIGDPDDTPSVTPIVVAAPSVAVIASTGTVTSDETNDAADNATDDATDDATDVNAPDIPADEAPAPADEADDDTGEAHTIPDDVKDVDGTERTTTDTEADAPSAAPGYPDSTPSA</sequence>
<dbReference type="AlphaFoldDB" id="A0A087DFN8"/>
<evidence type="ECO:0000256" key="1">
    <source>
        <dbReference type="SAM" id="MobiDB-lite"/>
    </source>
</evidence>
<proteinExistence type="predicted"/>
<protein>
    <submittedName>
        <fullName evidence="2">Uncharacterized protein</fullName>
    </submittedName>
</protein>
<reference evidence="2 3" key="1">
    <citation type="submission" date="2014-03" db="EMBL/GenBank/DDBJ databases">
        <title>Genomics of Bifidobacteria.</title>
        <authorList>
            <person name="Ventura M."/>
            <person name="Milani C."/>
            <person name="Lugli G.A."/>
        </authorList>
    </citation>
    <scope>NUCLEOTIDE SEQUENCE [LARGE SCALE GENOMIC DNA]</scope>
    <source>
        <strain evidence="2 3">DSM 23968</strain>
    </source>
</reference>
<evidence type="ECO:0000313" key="2">
    <source>
        <dbReference type="EMBL" id="KFI94338.1"/>
    </source>
</evidence>
<gene>
    <name evidence="2" type="ORF">BSTEL_1512</name>
</gene>
<feature type="compositionally biased region" description="Acidic residues" evidence="1">
    <location>
        <begin position="274"/>
        <end position="291"/>
    </location>
</feature>
<feature type="compositionally biased region" description="Basic and acidic residues" evidence="1">
    <location>
        <begin position="315"/>
        <end position="335"/>
    </location>
</feature>
<feature type="non-terminal residue" evidence="2">
    <location>
        <position position="1"/>
    </location>
</feature>
<dbReference type="eggNOG" id="COG3173">
    <property type="taxonomic scope" value="Bacteria"/>
</dbReference>
<feature type="compositionally biased region" description="Low complexity" evidence="1">
    <location>
        <begin position="7"/>
        <end position="24"/>
    </location>
</feature>
<feature type="region of interest" description="Disordered" evidence="1">
    <location>
        <begin position="174"/>
        <end position="224"/>
    </location>
</feature>
<dbReference type="STRING" id="762211.BSTEL_1512"/>
<evidence type="ECO:0000313" key="3">
    <source>
        <dbReference type="Proteomes" id="UP000029004"/>
    </source>
</evidence>
<comment type="caution">
    <text evidence="2">The sequence shown here is derived from an EMBL/GenBank/DDBJ whole genome shotgun (WGS) entry which is preliminary data.</text>
</comment>
<name>A0A087DFN8_9BIFI</name>
<dbReference type="EMBL" id="JGZP01000023">
    <property type="protein sequence ID" value="KFI94338.1"/>
    <property type="molecule type" value="Genomic_DNA"/>
</dbReference>
<keyword evidence="3" id="KW-1185">Reference proteome</keyword>